<dbReference type="PANTHER" id="PTHR11956:SF11">
    <property type="entry name" value="ARGININE--TRNA LIGASE, MITOCHONDRIAL-RELATED"/>
    <property type="match status" value="1"/>
</dbReference>
<dbReference type="GO" id="GO:0005524">
    <property type="term" value="F:ATP binding"/>
    <property type="evidence" value="ECO:0007669"/>
    <property type="project" value="UniProtKB-KW"/>
</dbReference>
<keyword evidence="11" id="KW-1185">Reference proteome</keyword>
<comment type="caution">
    <text evidence="10">The sequence shown here is derived from an EMBL/GenBank/DDBJ whole genome shotgun (WGS) entry which is preliminary data.</text>
</comment>
<dbReference type="InterPro" id="IPR009080">
    <property type="entry name" value="tRNAsynth_Ia_anticodon-bd"/>
</dbReference>
<comment type="catalytic activity">
    <reaction evidence="8">
        <text>tRNA(Arg) + L-arginine + ATP = L-arginyl-tRNA(Arg) + AMP + diphosphate</text>
        <dbReference type="Rhea" id="RHEA:20301"/>
        <dbReference type="Rhea" id="RHEA-COMP:9658"/>
        <dbReference type="Rhea" id="RHEA-COMP:9673"/>
        <dbReference type="ChEBI" id="CHEBI:30616"/>
        <dbReference type="ChEBI" id="CHEBI:32682"/>
        <dbReference type="ChEBI" id="CHEBI:33019"/>
        <dbReference type="ChEBI" id="CHEBI:78442"/>
        <dbReference type="ChEBI" id="CHEBI:78513"/>
        <dbReference type="ChEBI" id="CHEBI:456215"/>
        <dbReference type="EC" id="6.1.1.19"/>
    </reaction>
</comment>
<feature type="domain" description="DALR anticodon binding" evidence="9">
    <location>
        <begin position="62"/>
        <end position="180"/>
    </location>
</feature>
<dbReference type="Pfam" id="PF05746">
    <property type="entry name" value="DALR_1"/>
    <property type="match status" value="1"/>
</dbReference>
<name>A0A1B7NTX4_9EURO</name>
<dbReference type="SMART" id="SM00836">
    <property type="entry name" value="DALR_1"/>
    <property type="match status" value="1"/>
</dbReference>
<evidence type="ECO:0000256" key="8">
    <source>
        <dbReference type="ARBA" id="ARBA00049339"/>
    </source>
</evidence>
<evidence type="ECO:0000313" key="11">
    <source>
        <dbReference type="Proteomes" id="UP000091918"/>
    </source>
</evidence>
<keyword evidence="6" id="KW-0648">Protein biosynthesis</keyword>
<dbReference type="FunFam" id="1.10.730.10:FF:000006">
    <property type="entry name" value="Arginyl-tRNA synthetase 2, mitochondrial"/>
    <property type="match status" value="1"/>
</dbReference>
<evidence type="ECO:0000256" key="6">
    <source>
        <dbReference type="ARBA" id="ARBA00022917"/>
    </source>
</evidence>
<proteinExistence type="inferred from homology"/>
<dbReference type="OrthoDB" id="68056at2759"/>
<dbReference type="STRING" id="1658172.A0A1B7NTX4"/>
<protein>
    <recommendedName>
        <fullName evidence="2">arginine--tRNA ligase</fullName>
        <ecNumber evidence="2">6.1.1.19</ecNumber>
    </recommendedName>
</protein>
<dbReference type="PANTHER" id="PTHR11956">
    <property type="entry name" value="ARGINYL-TRNA SYNTHETASE"/>
    <property type="match status" value="1"/>
</dbReference>
<dbReference type="Proteomes" id="UP000091918">
    <property type="component" value="Unassembled WGS sequence"/>
</dbReference>
<dbReference type="GO" id="GO:0005739">
    <property type="term" value="C:mitochondrion"/>
    <property type="evidence" value="ECO:0007669"/>
    <property type="project" value="TreeGrafter"/>
</dbReference>
<evidence type="ECO:0000256" key="3">
    <source>
        <dbReference type="ARBA" id="ARBA00022598"/>
    </source>
</evidence>
<dbReference type="GO" id="GO:0006420">
    <property type="term" value="P:arginyl-tRNA aminoacylation"/>
    <property type="evidence" value="ECO:0007669"/>
    <property type="project" value="InterPro"/>
</dbReference>
<evidence type="ECO:0000256" key="2">
    <source>
        <dbReference type="ARBA" id="ARBA00012837"/>
    </source>
</evidence>
<gene>
    <name evidence="10" type="ORF">ACJ72_05439</name>
</gene>
<evidence type="ECO:0000256" key="7">
    <source>
        <dbReference type="ARBA" id="ARBA00023146"/>
    </source>
</evidence>
<keyword evidence="7" id="KW-0030">Aminoacyl-tRNA synthetase</keyword>
<evidence type="ECO:0000259" key="9">
    <source>
        <dbReference type="SMART" id="SM00836"/>
    </source>
</evidence>
<comment type="similarity">
    <text evidence="1">Belongs to the class-I aminoacyl-tRNA synthetase family.</text>
</comment>
<dbReference type="EMBL" id="LGUA01000759">
    <property type="protein sequence ID" value="OAX80233.1"/>
    <property type="molecule type" value="Genomic_DNA"/>
</dbReference>
<keyword evidence="4" id="KW-0547">Nucleotide-binding</keyword>
<reference evidence="10 11" key="1">
    <citation type="submission" date="2015-07" db="EMBL/GenBank/DDBJ databases">
        <title>Emmonsia species relationships and genome sequence.</title>
        <authorList>
            <person name="Cuomo C.A."/>
            <person name="Schwartz I.S."/>
            <person name="Kenyon C."/>
            <person name="de Hoog G.S."/>
            <person name="Govender N.P."/>
            <person name="Botha A."/>
            <person name="Moreno L."/>
            <person name="de Vries M."/>
            <person name="Munoz J.F."/>
            <person name="Stielow J.B."/>
        </authorList>
    </citation>
    <scope>NUCLEOTIDE SEQUENCE [LARGE SCALE GENOMIC DNA]</scope>
    <source>
        <strain evidence="10 11">CBS 136260</strain>
    </source>
</reference>
<dbReference type="AlphaFoldDB" id="A0A1B7NTX4"/>
<dbReference type="GO" id="GO:0032543">
    <property type="term" value="P:mitochondrial translation"/>
    <property type="evidence" value="ECO:0007669"/>
    <property type="project" value="TreeGrafter"/>
</dbReference>
<dbReference type="InterPro" id="IPR008909">
    <property type="entry name" value="DALR_anticod-bd"/>
</dbReference>
<dbReference type="InterPro" id="IPR001278">
    <property type="entry name" value="Arg-tRNA-ligase"/>
</dbReference>
<accession>A0A1B7NTX4</accession>
<evidence type="ECO:0000256" key="5">
    <source>
        <dbReference type="ARBA" id="ARBA00022840"/>
    </source>
</evidence>
<dbReference type="SUPFAM" id="SSF47323">
    <property type="entry name" value="Anticodon-binding domain of a subclass of class I aminoacyl-tRNA synthetases"/>
    <property type="match status" value="1"/>
</dbReference>
<dbReference type="EC" id="6.1.1.19" evidence="2"/>
<sequence length="184" mass="20544">MQEVMRASEANYVQVADPEAVADVVGIYHSSYGAGYEWERINNCPFDVTRMTSLEGGKGPYLQYSHARLCSITRKAQLTPDQVAKADFTLLKPHAMDILRLMAQYPDITSQAFKTLEPTTILTYLFRLTHQVSSAHDVSKVLGTDEGPEVMLARSVLYEGSCQVLENGMRLLGRILLEKFPLKG</sequence>
<keyword evidence="5" id="KW-0067">ATP-binding</keyword>
<keyword evidence="3" id="KW-0436">Ligase</keyword>
<dbReference type="Gene3D" id="1.10.730.10">
    <property type="entry name" value="Isoleucyl-tRNA Synthetase, Domain 1"/>
    <property type="match status" value="1"/>
</dbReference>
<evidence type="ECO:0000313" key="10">
    <source>
        <dbReference type="EMBL" id="OAX80233.1"/>
    </source>
</evidence>
<evidence type="ECO:0000256" key="4">
    <source>
        <dbReference type="ARBA" id="ARBA00022741"/>
    </source>
</evidence>
<evidence type="ECO:0000256" key="1">
    <source>
        <dbReference type="ARBA" id="ARBA00005594"/>
    </source>
</evidence>
<organism evidence="10 11">
    <name type="scientific">Emergomyces africanus</name>
    <dbReference type="NCBI Taxonomy" id="1955775"/>
    <lineage>
        <taxon>Eukaryota</taxon>
        <taxon>Fungi</taxon>
        <taxon>Dikarya</taxon>
        <taxon>Ascomycota</taxon>
        <taxon>Pezizomycotina</taxon>
        <taxon>Eurotiomycetes</taxon>
        <taxon>Eurotiomycetidae</taxon>
        <taxon>Onygenales</taxon>
        <taxon>Ajellomycetaceae</taxon>
        <taxon>Emergomyces</taxon>
    </lineage>
</organism>
<dbReference type="GO" id="GO:0004814">
    <property type="term" value="F:arginine-tRNA ligase activity"/>
    <property type="evidence" value="ECO:0007669"/>
    <property type="project" value="UniProtKB-EC"/>
</dbReference>